<dbReference type="RefSeq" id="WP_075727843.1">
    <property type="nucleotide sequence ID" value="NZ_LTDM01000053.1"/>
</dbReference>
<protein>
    <submittedName>
        <fullName evidence="1">Uncharacterized protein</fullName>
    </submittedName>
</protein>
<proteinExistence type="predicted"/>
<name>A0A1U7M3T7_TISCR</name>
<dbReference type="OrthoDB" id="1955035at2"/>
<dbReference type="Proteomes" id="UP000186112">
    <property type="component" value="Unassembled WGS sequence"/>
</dbReference>
<evidence type="ECO:0000313" key="2">
    <source>
        <dbReference type="Proteomes" id="UP000186112"/>
    </source>
</evidence>
<dbReference type="AlphaFoldDB" id="A0A1U7M3T7"/>
<gene>
    <name evidence="1" type="ORF">TICRE_21260</name>
</gene>
<reference evidence="1 2" key="1">
    <citation type="submission" date="2016-02" db="EMBL/GenBank/DDBJ databases">
        <title>Genome sequence of Tissierella creatinophila DSM 6911.</title>
        <authorList>
            <person name="Poehlein A."/>
            <person name="Daniel R."/>
        </authorList>
    </citation>
    <scope>NUCLEOTIDE SEQUENCE [LARGE SCALE GENOMIC DNA]</scope>
    <source>
        <strain evidence="1 2">DSM 6911</strain>
    </source>
</reference>
<evidence type="ECO:0000313" key="1">
    <source>
        <dbReference type="EMBL" id="OLS01984.1"/>
    </source>
</evidence>
<dbReference type="InterPro" id="IPR054055">
    <property type="entry name" value="YpzH"/>
</dbReference>
<comment type="caution">
    <text evidence="1">The sequence shown here is derived from an EMBL/GenBank/DDBJ whole genome shotgun (WGS) entry which is preliminary data.</text>
</comment>
<dbReference type="EMBL" id="LTDM01000053">
    <property type="protein sequence ID" value="OLS01984.1"/>
    <property type="molecule type" value="Genomic_DNA"/>
</dbReference>
<accession>A0A1U7M3T7</accession>
<organism evidence="1 2">
    <name type="scientific">Tissierella creatinophila DSM 6911</name>
    <dbReference type="NCBI Taxonomy" id="1123403"/>
    <lineage>
        <taxon>Bacteria</taxon>
        <taxon>Bacillati</taxon>
        <taxon>Bacillota</taxon>
        <taxon>Tissierellia</taxon>
        <taxon>Tissierellales</taxon>
        <taxon>Tissierellaceae</taxon>
        <taxon>Tissierella</taxon>
    </lineage>
</organism>
<sequence length="63" mass="6879">MDKSPIKQILAIVTLDEDVVVKGGVPIFFARDIDEQEKIASDLAKPLRGNIYALVNGVIIITN</sequence>
<keyword evidence="2" id="KW-1185">Reference proteome</keyword>
<dbReference type="Pfam" id="PF21835">
    <property type="entry name" value="YIEGIA_cap"/>
    <property type="match status" value="1"/>
</dbReference>